<evidence type="ECO:0000256" key="2">
    <source>
        <dbReference type="ARBA" id="ARBA00006730"/>
    </source>
</evidence>
<dbReference type="PIRSF" id="PIRSF000189">
    <property type="entry name" value="D-aa_oxidase"/>
    <property type="match status" value="1"/>
</dbReference>
<evidence type="ECO:0000256" key="1">
    <source>
        <dbReference type="ARBA" id="ARBA00001974"/>
    </source>
</evidence>
<sequence length="357" mass="39397">MPPSSIVVVGAGVTGLTVATLLQQDYPHSGITIIAAETPGTSLDGTPSADYASMWAGAHYRPIHPLTTPQLQFEHKLAMHTAEIMRSIARENPEAGVAEMPALEYFQKAPPEILRLKTGDVYAWPGDEFRVLELDELPQGAEWGCEYQTYCVNVPVYSRGLMDRFLANGGKVIRRRLSSAGEAFDFARENGPGAVALVVNCSGRNFDTDPKVKIIRGQTVLVKQQYHRTITWQNADGTWAFLIPRPNGGGTIVGGTKEIDDWETKPRDETRERLLRRCVESFPDFVKTVEEFEILKDNVGRRPWREGGYRFEIEPIAPGKTIVHGYGAGGRGYELSWGAAGKILELVKEVVGGKAKL</sequence>
<dbReference type="AlphaFoldDB" id="A0A0D2EFH8"/>
<dbReference type="Gene3D" id="3.30.9.10">
    <property type="entry name" value="D-Amino Acid Oxidase, subunit A, domain 2"/>
    <property type="match status" value="1"/>
</dbReference>
<evidence type="ECO:0000256" key="4">
    <source>
        <dbReference type="ARBA" id="ARBA00022827"/>
    </source>
</evidence>
<name>A0A0D2EFH8_9EURO</name>
<dbReference type="Proteomes" id="UP000054266">
    <property type="component" value="Unassembled WGS sequence"/>
</dbReference>
<dbReference type="HOGENOM" id="CLU_034311_2_0_1"/>
<keyword evidence="5" id="KW-0560">Oxidoreductase</keyword>
<dbReference type="InterPro" id="IPR006076">
    <property type="entry name" value="FAD-dep_OxRdtase"/>
</dbReference>
<evidence type="ECO:0000256" key="3">
    <source>
        <dbReference type="ARBA" id="ARBA00022630"/>
    </source>
</evidence>
<accession>A0A0D2EFH8</accession>
<dbReference type="SUPFAM" id="SSF54373">
    <property type="entry name" value="FAD-linked reductases, C-terminal domain"/>
    <property type="match status" value="1"/>
</dbReference>
<dbReference type="EMBL" id="KN846956">
    <property type="protein sequence ID" value="KIW73047.1"/>
    <property type="molecule type" value="Genomic_DNA"/>
</dbReference>
<dbReference type="PANTHER" id="PTHR11530">
    <property type="entry name" value="D-AMINO ACID OXIDASE"/>
    <property type="match status" value="1"/>
</dbReference>
<feature type="domain" description="FAD dependent oxidoreductase" evidence="6">
    <location>
        <begin position="6"/>
        <end position="341"/>
    </location>
</feature>
<dbReference type="Gene3D" id="3.40.50.720">
    <property type="entry name" value="NAD(P)-binding Rossmann-like Domain"/>
    <property type="match status" value="1"/>
</dbReference>
<reference evidence="7 8" key="1">
    <citation type="submission" date="2015-01" db="EMBL/GenBank/DDBJ databases">
        <title>The Genome Sequence of Capronia semiimmersa CBS27337.</title>
        <authorList>
            <consortium name="The Broad Institute Genomics Platform"/>
            <person name="Cuomo C."/>
            <person name="de Hoog S."/>
            <person name="Gorbushina A."/>
            <person name="Stielow B."/>
            <person name="Teixiera M."/>
            <person name="Abouelleil A."/>
            <person name="Chapman S.B."/>
            <person name="Priest M."/>
            <person name="Young S.K."/>
            <person name="Wortman J."/>
            <person name="Nusbaum C."/>
            <person name="Birren B."/>
        </authorList>
    </citation>
    <scope>NUCLEOTIDE SEQUENCE [LARGE SCALE GENOMIC DNA]</scope>
    <source>
        <strain evidence="7 8">CBS 27337</strain>
    </source>
</reference>
<dbReference type="SUPFAM" id="SSF51971">
    <property type="entry name" value="Nucleotide-binding domain"/>
    <property type="match status" value="1"/>
</dbReference>
<dbReference type="PANTHER" id="PTHR11530:SF26">
    <property type="entry name" value="FAD DEPENDENT OXIDOREDUCTASE SUPERFAMILY (AFU_ORTHOLOGUE AFUA_5G13940)"/>
    <property type="match status" value="1"/>
</dbReference>
<protein>
    <recommendedName>
        <fullName evidence="6">FAD dependent oxidoreductase domain-containing protein</fullName>
    </recommendedName>
</protein>
<dbReference type="InterPro" id="IPR023209">
    <property type="entry name" value="DAO"/>
</dbReference>
<dbReference type="GO" id="GO:0005737">
    <property type="term" value="C:cytoplasm"/>
    <property type="evidence" value="ECO:0007669"/>
    <property type="project" value="TreeGrafter"/>
</dbReference>
<proteinExistence type="inferred from homology"/>
<evidence type="ECO:0000259" key="6">
    <source>
        <dbReference type="Pfam" id="PF01266"/>
    </source>
</evidence>
<keyword evidence="3" id="KW-0285">Flavoprotein</keyword>
<keyword evidence="8" id="KW-1185">Reference proteome</keyword>
<evidence type="ECO:0000313" key="7">
    <source>
        <dbReference type="EMBL" id="KIW73047.1"/>
    </source>
</evidence>
<organism evidence="7 8">
    <name type="scientific">Phialophora macrospora</name>
    <dbReference type="NCBI Taxonomy" id="1851006"/>
    <lineage>
        <taxon>Eukaryota</taxon>
        <taxon>Fungi</taxon>
        <taxon>Dikarya</taxon>
        <taxon>Ascomycota</taxon>
        <taxon>Pezizomycotina</taxon>
        <taxon>Eurotiomycetes</taxon>
        <taxon>Chaetothyriomycetidae</taxon>
        <taxon>Chaetothyriales</taxon>
        <taxon>Herpotrichiellaceae</taxon>
        <taxon>Phialophora</taxon>
    </lineage>
</organism>
<evidence type="ECO:0000256" key="5">
    <source>
        <dbReference type="ARBA" id="ARBA00023002"/>
    </source>
</evidence>
<dbReference type="GO" id="GO:0003884">
    <property type="term" value="F:D-amino-acid oxidase activity"/>
    <property type="evidence" value="ECO:0007669"/>
    <property type="project" value="InterPro"/>
</dbReference>
<dbReference type="GO" id="GO:0019478">
    <property type="term" value="P:D-amino acid catabolic process"/>
    <property type="evidence" value="ECO:0007669"/>
    <property type="project" value="TreeGrafter"/>
</dbReference>
<evidence type="ECO:0000313" key="8">
    <source>
        <dbReference type="Proteomes" id="UP000054266"/>
    </source>
</evidence>
<keyword evidence="4" id="KW-0274">FAD</keyword>
<dbReference type="Pfam" id="PF01266">
    <property type="entry name" value="DAO"/>
    <property type="match status" value="1"/>
</dbReference>
<comment type="cofactor">
    <cofactor evidence="1">
        <name>FAD</name>
        <dbReference type="ChEBI" id="CHEBI:57692"/>
    </cofactor>
</comment>
<dbReference type="GO" id="GO:0071949">
    <property type="term" value="F:FAD binding"/>
    <property type="evidence" value="ECO:0007669"/>
    <property type="project" value="InterPro"/>
</dbReference>
<comment type="similarity">
    <text evidence="2">Belongs to the DAMOX/DASOX family.</text>
</comment>
<gene>
    <name evidence="7" type="ORF">PV04_01195</name>
</gene>
<dbReference type="STRING" id="5601.A0A0D2EFH8"/>